<gene>
    <name evidence="1" type="ORF">LO744_06705</name>
</gene>
<comment type="caution">
    <text evidence="1">The sequence shown here is derived from an EMBL/GenBank/DDBJ whole genome shotgun (WGS) entry which is preliminary data.</text>
</comment>
<evidence type="ECO:0000313" key="2">
    <source>
        <dbReference type="Proteomes" id="UP001108025"/>
    </source>
</evidence>
<organism evidence="1 2">
    <name type="scientific">Chryseobacterium turcicum</name>
    <dbReference type="NCBI Taxonomy" id="2898076"/>
    <lineage>
        <taxon>Bacteria</taxon>
        <taxon>Pseudomonadati</taxon>
        <taxon>Bacteroidota</taxon>
        <taxon>Flavobacteriia</taxon>
        <taxon>Flavobacteriales</taxon>
        <taxon>Weeksellaceae</taxon>
        <taxon>Chryseobacterium group</taxon>
        <taxon>Chryseobacterium</taxon>
    </lineage>
</organism>
<evidence type="ECO:0000313" key="1">
    <source>
        <dbReference type="EMBL" id="MCD1116540.1"/>
    </source>
</evidence>
<dbReference type="EMBL" id="JAJNAY010000001">
    <property type="protein sequence ID" value="MCD1116540.1"/>
    <property type="molecule type" value="Genomic_DNA"/>
</dbReference>
<dbReference type="Proteomes" id="UP001108025">
    <property type="component" value="Unassembled WGS sequence"/>
</dbReference>
<dbReference type="RefSeq" id="WP_230668247.1">
    <property type="nucleotide sequence ID" value="NZ_JAJNAY010000001.1"/>
</dbReference>
<keyword evidence="2" id="KW-1185">Reference proteome</keyword>
<accession>A0A9Q3V3A7</accession>
<dbReference type="AlphaFoldDB" id="A0A9Q3V3A7"/>
<proteinExistence type="predicted"/>
<name>A0A9Q3V3A7_9FLAO</name>
<protein>
    <submittedName>
        <fullName evidence="1">Uncharacterized protein</fullName>
    </submittedName>
</protein>
<reference evidence="1" key="1">
    <citation type="submission" date="2021-11" db="EMBL/GenBank/DDBJ databases">
        <title>Description of novel Chryseobacterium species.</title>
        <authorList>
            <person name="Saticioglu I.B."/>
            <person name="Ay H."/>
            <person name="Altun S."/>
            <person name="Duman M."/>
        </authorList>
    </citation>
    <scope>NUCLEOTIDE SEQUENCE</scope>
    <source>
        <strain evidence="1">C-17</strain>
    </source>
</reference>
<sequence>MIFKGHLDLLLPPLHFNKLTISLENEDKKQIKKEYFYKENRVVKIIDYFNNIYSEYEYLSNANYSVKFHLFEESVNDKKIDSIKKFTLNENKIIREDLITIENNKEVNIYKGEFNYSGDYLSFERFSYEDGEVYRIEHKWNEKRTINKIEHLDEPTKVEYTFDDNRFLIECLQFKYKGSVKKTLYEYKNDKLFKLIEFPDLEYKKNIFGKIKIIEEAQFMNETEYCYYENGLVQKEIIRDYETKEIVDVIHYDYE</sequence>